<dbReference type="EMBL" id="QAOT01000028">
    <property type="protein sequence ID" value="PTR11167.1"/>
    <property type="molecule type" value="Genomic_DNA"/>
</dbReference>
<dbReference type="PROSITE" id="PS00092">
    <property type="entry name" value="N6_MTASE"/>
    <property type="match status" value="1"/>
</dbReference>
<dbReference type="EC" id="2.1.1.72" evidence="2"/>
<name>A0A2T5JSJ0_9RHOB</name>
<dbReference type="InterPro" id="IPR001091">
    <property type="entry name" value="RM_Methyltransferase"/>
</dbReference>
<evidence type="ECO:0000256" key="5">
    <source>
        <dbReference type="ARBA" id="ARBA00047942"/>
    </source>
</evidence>
<evidence type="ECO:0000259" key="6">
    <source>
        <dbReference type="Pfam" id="PF01555"/>
    </source>
</evidence>
<keyword evidence="3 7" id="KW-0489">Methyltransferase</keyword>
<dbReference type="GO" id="GO:0009007">
    <property type="term" value="F:site-specific DNA-methyltransferase (adenine-specific) activity"/>
    <property type="evidence" value="ECO:0007669"/>
    <property type="project" value="UniProtKB-EC"/>
</dbReference>
<dbReference type="Gene3D" id="3.40.50.150">
    <property type="entry name" value="Vaccinia Virus protein VP39"/>
    <property type="match status" value="1"/>
</dbReference>
<dbReference type="InterPro" id="IPR002941">
    <property type="entry name" value="DNA_methylase_N4/N6"/>
</dbReference>
<dbReference type="Proteomes" id="UP000244060">
    <property type="component" value="Unassembled WGS sequence"/>
</dbReference>
<keyword evidence="4 7" id="KW-0808">Transferase</keyword>
<keyword evidence="8" id="KW-1185">Reference proteome</keyword>
<comment type="caution">
    <text evidence="7">The sequence shown here is derived from an EMBL/GenBank/DDBJ whole genome shotgun (WGS) entry which is preliminary data.</text>
</comment>
<comment type="catalytic activity">
    <reaction evidence="5">
        <text>a 2'-deoxyadenosine in DNA + S-adenosyl-L-methionine = an N(6)-methyl-2'-deoxyadenosine in DNA + S-adenosyl-L-homocysteine + H(+)</text>
        <dbReference type="Rhea" id="RHEA:15197"/>
        <dbReference type="Rhea" id="RHEA-COMP:12418"/>
        <dbReference type="Rhea" id="RHEA-COMP:12419"/>
        <dbReference type="ChEBI" id="CHEBI:15378"/>
        <dbReference type="ChEBI" id="CHEBI:57856"/>
        <dbReference type="ChEBI" id="CHEBI:59789"/>
        <dbReference type="ChEBI" id="CHEBI:90615"/>
        <dbReference type="ChEBI" id="CHEBI:90616"/>
        <dbReference type="EC" id="2.1.1.72"/>
    </reaction>
</comment>
<dbReference type="GO" id="GO:0008170">
    <property type="term" value="F:N-methyltransferase activity"/>
    <property type="evidence" value="ECO:0007669"/>
    <property type="project" value="InterPro"/>
</dbReference>
<dbReference type="GO" id="GO:0005737">
    <property type="term" value="C:cytoplasm"/>
    <property type="evidence" value="ECO:0007669"/>
    <property type="project" value="TreeGrafter"/>
</dbReference>
<protein>
    <recommendedName>
        <fullName evidence="2">site-specific DNA-methyltransferase (adenine-specific)</fullName>
        <ecNumber evidence="2">2.1.1.72</ecNumber>
    </recommendedName>
</protein>
<organism evidence="7 8">
    <name type="scientific">Cereibacter azotoformans</name>
    <dbReference type="NCBI Taxonomy" id="43057"/>
    <lineage>
        <taxon>Bacteria</taxon>
        <taxon>Pseudomonadati</taxon>
        <taxon>Pseudomonadota</taxon>
        <taxon>Alphaproteobacteria</taxon>
        <taxon>Rhodobacterales</taxon>
        <taxon>Paracoccaceae</taxon>
        <taxon>Cereibacter</taxon>
    </lineage>
</organism>
<dbReference type="SUPFAM" id="SSF53335">
    <property type="entry name" value="S-adenosyl-L-methionine-dependent methyltransferases"/>
    <property type="match status" value="1"/>
</dbReference>
<dbReference type="PANTHER" id="PTHR13370">
    <property type="entry name" value="RNA METHYLASE-RELATED"/>
    <property type="match status" value="1"/>
</dbReference>
<evidence type="ECO:0000313" key="8">
    <source>
        <dbReference type="Proteomes" id="UP000244060"/>
    </source>
</evidence>
<dbReference type="PANTHER" id="PTHR13370:SF3">
    <property type="entry name" value="TRNA (GUANINE(10)-N2)-METHYLTRANSFERASE HOMOLOG"/>
    <property type="match status" value="1"/>
</dbReference>
<evidence type="ECO:0000256" key="1">
    <source>
        <dbReference type="ARBA" id="ARBA00006594"/>
    </source>
</evidence>
<dbReference type="Pfam" id="PF01555">
    <property type="entry name" value="N6_N4_Mtase"/>
    <property type="match status" value="1"/>
</dbReference>
<dbReference type="AlphaFoldDB" id="A0A2T5JSJ0"/>
<reference evidence="7 8" key="1">
    <citation type="submission" date="2018-04" db="EMBL/GenBank/DDBJ databases">
        <title>Genomic Encyclopedia of Type Strains, Phase III (KMG-III): the genomes of soil and plant-associated and newly described type strains.</title>
        <authorList>
            <person name="Whitman W."/>
        </authorList>
    </citation>
    <scope>NUCLEOTIDE SEQUENCE [LARGE SCALE GENOMIC DNA]</scope>
    <source>
        <strain evidence="7 8">KA25</strain>
    </source>
</reference>
<gene>
    <name evidence="7" type="ORF">C8J28_12828</name>
</gene>
<evidence type="ECO:0000313" key="7">
    <source>
        <dbReference type="EMBL" id="PTR11167.1"/>
    </source>
</evidence>
<accession>A0A2T5JSJ0</accession>
<evidence type="ECO:0000256" key="4">
    <source>
        <dbReference type="ARBA" id="ARBA00022679"/>
    </source>
</evidence>
<dbReference type="OrthoDB" id="9816043at2"/>
<dbReference type="GO" id="GO:0032259">
    <property type="term" value="P:methylation"/>
    <property type="evidence" value="ECO:0007669"/>
    <property type="project" value="UniProtKB-KW"/>
</dbReference>
<dbReference type="InterPro" id="IPR029063">
    <property type="entry name" value="SAM-dependent_MTases_sf"/>
</dbReference>
<feature type="domain" description="DNA methylase N-4/N-6" evidence="6">
    <location>
        <begin position="23"/>
        <end position="354"/>
    </location>
</feature>
<dbReference type="GO" id="GO:0003677">
    <property type="term" value="F:DNA binding"/>
    <property type="evidence" value="ECO:0007669"/>
    <property type="project" value="InterPro"/>
</dbReference>
<sequence>MKNAFYFGDNLHVLREYIADESVDLIYLDPPFNSNATYNLLFKSPDRKRWSDAQIATFEDTWSWGELADAQFREITSSGGKASEVLTALRRILGENDMLAYLTMMTARLVELHRTLKPNGCIYLHCDPTASHYLKVLLDAIFGAARFHNEIVWKRTSSHGNVSANYGDVTDTILYFSKGSTPRWNKPYVPLSDENIAKKYTYTDPDGRRFTTRDLRNPADRPNLKYEYRGYQPHPNGWSISRELMEQYDAQGRLYFPKDPSGRIRLKLYLDESPGRAIHNLWDDIPPLNSQARERLGYPTQKPVALLERILGASSDPEDVILDPFCGCGTTLHAAQNLGRRWIGIDVAVQAMQIVGDRLRSAFPSIEFDVFGLPTSPEGAHWLAAKDPFKFEEWAVSRVGAMHSGRYRNDGGIDGYFYFMHGRDEHSRGIVSVKAGRNINPGMVRDLTGTLFRERTMNRDPSAIAVLLCAREPTDGMIQEARRAGTIQTMYGEIPAVQILSVADIFAGKTIQVPLMFDSVSAAAAGRRKGKATSGYLDPREIFRQRQMLFSFHGAGRSVQPDQAVMPEPLRSAG</sequence>
<dbReference type="RefSeq" id="WP_108222537.1">
    <property type="nucleotide sequence ID" value="NZ_QAOT01000028.1"/>
</dbReference>
<proteinExistence type="inferred from homology"/>
<dbReference type="InterPro" id="IPR002052">
    <property type="entry name" value="DNA_methylase_N6_adenine_CS"/>
</dbReference>
<evidence type="ECO:0000256" key="3">
    <source>
        <dbReference type="ARBA" id="ARBA00022603"/>
    </source>
</evidence>
<dbReference type="PRINTS" id="PR00508">
    <property type="entry name" value="S21N4MTFRASE"/>
</dbReference>
<evidence type="ECO:0000256" key="2">
    <source>
        <dbReference type="ARBA" id="ARBA00011900"/>
    </source>
</evidence>
<comment type="similarity">
    <text evidence="1">Belongs to the N(4)/N(6)-methyltransferase family.</text>
</comment>